<evidence type="ECO:0000313" key="2">
    <source>
        <dbReference type="Proteomes" id="UP000515917"/>
    </source>
</evidence>
<accession>A0A7G3G691</accession>
<dbReference type="EMBL" id="CP025781">
    <property type="protein sequence ID" value="QBC42638.1"/>
    <property type="molecule type" value="Genomic_DNA"/>
</dbReference>
<reference evidence="1 2" key="1">
    <citation type="submission" date="2018-01" db="EMBL/GenBank/DDBJ databases">
        <title>Genome sequence of Iodobacter sp. strain PCH194 isolated from Indian Trans-Himalaya.</title>
        <authorList>
            <person name="Kumar V."/>
            <person name="Thakur V."/>
            <person name="Kumar S."/>
            <person name="Singh D."/>
        </authorList>
    </citation>
    <scope>NUCLEOTIDE SEQUENCE [LARGE SCALE GENOMIC DNA]</scope>
    <source>
        <strain evidence="1 2">PCH194</strain>
    </source>
</reference>
<keyword evidence="2" id="KW-1185">Reference proteome</keyword>
<dbReference type="RefSeq" id="WP_130105256.1">
    <property type="nucleotide sequence ID" value="NZ_CP025781.1"/>
</dbReference>
<name>A0A7G3G691_9NEIS</name>
<protein>
    <submittedName>
        <fullName evidence="1">Uncharacterized protein</fullName>
    </submittedName>
</protein>
<dbReference type="AlphaFoldDB" id="A0A7G3G691"/>
<dbReference type="KEGG" id="ifl:C1H71_03090"/>
<gene>
    <name evidence="1" type="ORF">C1H71_03090</name>
</gene>
<evidence type="ECO:0000313" key="1">
    <source>
        <dbReference type="EMBL" id="QBC42638.1"/>
    </source>
</evidence>
<proteinExistence type="predicted"/>
<organism evidence="1 2">
    <name type="scientific">Iodobacter fluviatilis</name>
    <dbReference type="NCBI Taxonomy" id="537"/>
    <lineage>
        <taxon>Bacteria</taxon>
        <taxon>Pseudomonadati</taxon>
        <taxon>Pseudomonadota</taxon>
        <taxon>Betaproteobacteria</taxon>
        <taxon>Neisseriales</taxon>
        <taxon>Chitinibacteraceae</taxon>
        <taxon>Iodobacter</taxon>
    </lineage>
</organism>
<dbReference type="Proteomes" id="UP000515917">
    <property type="component" value="Chromosome"/>
</dbReference>
<sequence>MGFHVSWITIRGIAPEAVREQLQLRETGEREELPESDIAEALLPSGWQLIFFNDPCPEEIEDKNLKALSAGCEVMAFVVEECSMTTLAMSYVNGDSVWHVAHDSDSGLEHMEVTGTPPVCFSEIYSKLLAELKADENPCDYLFDVPAELSKVLTGFRHDCDIEGADGDVFSILEKT</sequence>